<gene>
    <name evidence="9" type="ORF">SAMN05216463_10422</name>
</gene>
<dbReference type="AlphaFoldDB" id="A0A1M6SSX7"/>
<evidence type="ECO:0000256" key="6">
    <source>
        <dbReference type="SAM" id="SignalP"/>
    </source>
</evidence>
<name>A0A1M6SSX7_XYLRU</name>
<keyword evidence="4" id="KW-0472">Membrane</keyword>
<comment type="similarity">
    <text evidence="2">Belongs to the SusD family.</text>
</comment>
<dbReference type="OrthoDB" id="1109873at2"/>
<evidence type="ECO:0000256" key="1">
    <source>
        <dbReference type="ARBA" id="ARBA00004442"/>
    </source>
</evidence>
<accession>A0A1M6SSX7</accession>
<dbReference type="InterPro" id="IPR033985">
    <property type="entry name" value="SusD-like_N"/>
</dbReference>
<dbReference type="RefSeq" id="WP_073205940.1">
    <property type="nucleotide sequence ID" value="NZ_FRBD01000004.1"/>
</dbReference>
<keyword evidence="3 6" id="KW-0732">Signal</keyword>
<protein>
    <submittedName>
        <fullName evidence="9">Starch-binding associating with outer membrane</fullName>
    </submittedName>
</protein>
<comment type="subcellular location">
    <subcellularLocation>
        <location evidence="1">Cell outer membrane</location>
    </subcellularLocation>
</comment>
<feature type="signal peptide" evidence="6">
    <location>
        <begin position="1"/>
        <end position="23"/>
    </location>
</feature>
<dbReference type="Pfam" id="PF14322">
    <property type="entry name" value="SusD-like_3"/>
    <property type="match status" value="1"/>
</dbReference>
<keyword evidence="5" id="KW-0998">Cell outer membrane</keyword>
<proteinExistence type="inferred from homology"/>
<organism evidence="9 10">
    <name type="scientific">Xylanibacter ruminicola</name>
    <name type="common">Prevotella ruminicola</name>
    <dbReference type="NCBI Taxonomy" id="839"/>
    <lineage>
        <taxon>Bacteria</taxon>
        <taxon>Pseudomonadati</taxon>
        <taxon>Bacteroidota</taxon>
        <taxon>Bacteroidia</taxon>
        <taxon>Bacteroidales</taxon>
        <taxon>Prevotellaceae</taxon>
        <taxon>Xylanibacter</taxon>
    </lineage>
</organism>
<dbReference type="InterPro" id="IPR011990">
    <property type="entry name" value="TPR-like_helical_dom_sf"/>
</dbReference>
<dbReference type="Pfam" id="PF07980">
    <property type="entry name" value="SusD_RagB"/>
    <property type="match status" value="1"/>
</dbReference>
<dbReference type="EMBL" id="FRBD01000004">
    <property type="protein sequence ID" value="SHK47834.1"/>
    <property type="molecule type" value="Genomic_DNA"/>
</dbReference>
<dbReference type="SUPFAM" id="SSF48452">
    <property type="entry name" value="TPR-like"/>
    <property type="match status" value="1"/>
</dbReference>
<dbReference type="Gene3D" id="1.25.40.390">
    <property type="match status" value="1"/>
</dbReference>
<evidence type="ECO:0000256" key="3">
    <source>
        <dbReference type="ARBA" id="ARBA00022729"/>
    </source>
</evidence>
<evidence type="ECO:0000313" key="10">
    <source>
        <dbReference type="Proteomes" id="UP000184130"/>
    </source>
</evidence>
<feature type="domain" description="RagB/SusD" evidence="7">
    <location>
        <begin position="290"/>
        <end position="535"/>
    </location>
</feature>
<reference evidence="9 10" key="1">
    <citation type="submission" date="2016-11" db="EMBL/GenBank/DDBJ databases">
        <authorList>
            <person name="Jaros S."/>
            <person name="Januszkiewicz K."/>
            <person name="Wedrychowicz H."/>
        </authorList>
    </citation>
    <scope>NUCLEOTIDE SEQUENCE [LARGE SCALE GENOMIC DNA]</scope>
    <source>
        <strain evidence="9 10">KHT3</strain>
    </source>
</reference>
<dbReference type="Proteomes" id="UP000184130">
    <property type="component" value="Unassembled WGS sequence"/>
</dbReference>
<dbReference type="GO" id="GO:0009279">
    <property type="term" value="C:cell outer membrane"/>
    <property type="evidence" value="ECO:0007669"/>
    <property type="project" value="UniProtKB-SubCell"/>
</dbReference>
<evidence type="ECO:0000256" key="4">
    <source>
        <dbReference type="ARBA" id="ARBA00023136"/>
    </source>
</evidence>
<feature type="chain" id="PRO_5013336926" evidence="6">
    <location>
        <begin position="24"/>
        <end position="537"/>
    </location>
</feature>
<evidence type="ECO:0000256" key="2">
    <source>
        <dbReference type="ARBA" id="ARBA00006275"/>
    </source>
</evidence>
<feature type="domain" description="SusD-like N-terminal" evidence="8">
    <location>
        <begin position="47"/>
        <end position="217"/>
    </location>
</feature>
<evidence type="ECO:0000256" key="5">
    <source>
        <dbReference type="ARBA" id="ARBA00023237"/>
    </source>
</evidence>
<dbReference type="InterPro" id="IPR012944">
    <property type="entry name" value="SusD_RagB_dom"/>
</dbReference>
<evidence type="ECO:0000259" key="7">
    <source>
        <dbReference type="Pfam" id="PF07980"/>
    </source>
</evidence>
<dbReference type="PROSITE" id="PS51257">
    <property type="entry name" value="PROKAR_LIPOPROTEIN"/>
    <property type="match status" value="1"/>
</dbReference>
<sequence length="537" mass="61468">MKIKKYLYLFAAMGAITLTSCNGMENAPGNEFTDANFWKSPDRAQYIVNMAYSQMYNSDRMWKDESLSDNMIDGRSATDQRLMRMGQATPTTGIFSSEWKSLYGGIKTCHVFLENIDEITIDAAKKARMIAEIRFIRAYIFFRLTNLYGDIPFFTKDITVEESNTIGRTSHAEVMAFIHQELNDIINDLPSRNELPESENGKITKGAVIAFQARAYLMDSDWSNVQRYCEMLINQPETYGTYALFPSYRGLFEEDNEYNQEVILDRAYVRNLLTWGEILDMVPLSRGGRVADRVPQQSLIDNYLTATGYTIDEAGTDYDPNHPYDNRDPRLTATIIYDNYDWSANVNDGSKGEVIHIDPAGDNTVDTYIGTGSNTTATGYYVRKWFAPQATGDMNSGLNIIMFRYADILLMEAEAKLEQNQLTADVWNHTIRSIRERAGFKTAKALDFPEGKSQAELRQILRNERRSELALEGLRWYDIKRWKAGTEYLTQQVRGASFTHDIPWKFSFNENRDYLWAVPQSQIDLNPNLGQNPGYGN</sequence>
<evidence type="ECO:0000259" key="8">
    <source>
        <dbReference type="Pfam" id="PF14322"/>
    </source>
</evidence>
<evidence type="ECO:0000313" key="9">
    <source>
        <dbReference type="EMBL" id="SHK47834.1"/>
    </source>
</evidence>